<dbReference type="RefSeq" id="WP_015808484.1">
    <property type="nucleotide sequence ID" value="NC_013061.1"/>
</dbReference>
<evidence type="ECO:0000313" key="4">
    <source>
        <dbReference type="Proteomes" id="UP000000852"/>
    </source>
</evidence>
<dbReference type="Pfam" id="PF13646">
    <property type="entry name" value="HEAT_2"/>
    <property type="match status" value="1"/>
</dbReference>
<dbReference type="InterPro" id="IPR004155">
    <property type="entry name" value="PBS_lyase_HEAT"/>
</dbReference>
<dbReference type="InterPro" id="IPR011989">
    <property type="entry name" value="ARM-like"/>
</dbReference>
<evidence type="ECO:0000259" key="2">
    <source>
        <dbReference type="Pfam" id="PF06439"/>
    </source>
</evidence>
<dbReference type="InterPro" id="IPR016024">
    <property type="entry name" value="ARM-type_fold"/>
</dbReference>
<dbReference type="STRING" id="485917.Phep_2672"/>
<dbReference type="KEGG" id="phe:Phep_2672"/>
<feature type="domain" description="3-keto-alpha-glucoside-1,2-lyase/3-keto-2-hydroxy-glucal hydratase" evidence="2">
    <location>
        <begin position="728"/>
        <end position="927"/>
    </location>
</feature>
<reference evidence="3 4" key="1">
    <citation type="journal article" date="2009" name="Stand. Genomic Sci.">
        <title>Complete genome sequence of Pedobacter heparinus type strain (HIM 762-3).</title>
        <authorList>
            <person name="Han C."/>
            <person name="Spring S."/>
            <person name="Lapidus A."/>
            <person name="Del Rio T.G."/>
            <person name="Tice H."/>
            <person name="Copeland A."/>
            <person name="Cheng J.F."/>
            <person name="Lucas S."/>
            <person name="Chen F."/>
            <person name="Nolan M."/>
            <person name="Bruce D."/>
            <person name="Goodwin L."/>
            <person name="Pitluck S."/>
            <person name="Ivanova N."/>
            <person name="Mavromatis K."/>
            <person name="Mikhailova N."/>
            <person name="Pati A."/>
            <person name="Chen A."/>
            <person name="Palaniappan K."/>
            <person name="Land M."/>
            <person name="Hauser L."/>
            <person name="Chang Y.J."/>
            <person name="Jeffries C.C."/>
            <person name="Saunders E."/>
            <person name="Chertkov O."/>
            <person name="Brettin T."/>
            <person name="Goker M."/>
            <person name="Rohde M."/>
            <person name="Bristow J."/>
            <person name="Eisen J.A."/>
            <person name="Markowitz V."/>
            <person name="Hugenholtz P."/>
            <person name="Kyrpides N.C."/>
            <person name="Klenk H.P."/>
            <person name="Detter J.C."/>
        </authorList>
    </citation>
    <scope>NUCLEOTIDE SEQUENCE [LARGE SCALE GENOMIC DNA]</scope>
    <source>
        <strain evidence="4">ATCC 13125 / DSM 2366 / CIP 104194 / JCM 7457 / NBRC 12017 / NCIMB 9290 / NRRL B-14731 / HIM 762-3</strain>
    </source>
</reference>
<proteinExistence type="predicted"/>
<dbReference type="eggNOG" id="COG1413">
    <property type="taxonomic scope" value="Bacteria"/>
</dbReference>
<dbReference type="Pfam" id="PF06439">
    <property type="entry name" value="3keto-disac_hyd"/>
    <property type="match status" value="2"/>
</dbReference>
<accession>C6Y0G1</accession>
<protein>
    <recommendedName>
        <fullName evidence="2">3-keto-alpha-glucoside-1,2-lyase/3-keto-2-hydroxy-glucal hydratase domain-containing protein</fullName>
    </recommendedName>
</protein>
<organism evidence="3 4">
    <name type="scientific">Pedobacter heparinus (strain ATCC 13125 / DSM 2366 / CIP 104194 / JCM 7457 / NBRC 12017 / NCIMB 9290 / NRRL B-14731 / HIM 762-3)</name>
    <dbReference type="NCBI Taxonomy" id="485917"/>
    <lineage>
        <taxon>Bacteria</taxon>
        <taxon>Pseudomonadati</taxon>
        <taxon>Bacteroidota</taxon>
        <taxon>Sphingobacteriia</taxon>
        <taxon>Sphingobacteriales</taxon>
        <taxon>Sphingobacteriaceae</taxon>
        <taxon>Pedobacter</taxon>
    </lineage>
</organism>
<dbReference type="AlphaFoldDB" id="C6Y0G1"/>
<dbReference type="InterPro" id="IPR010496">
    <property type="entry name" value="AL/BT2_dom"/>
</dbReference>
<dbReference type="Gene3D" id="1.25.10.10">
    <property type="entry name" value="Leucine-rich Repeat Variant"/>
    <property type="match status" value="3"/>
</dbReference>
<dbReference type="HOGENOM" id="CLU_008672_0_0_10"/>
<dbReference type="SUPFAM" id="SSF48371">
    <property type="entry name" value="ARM repeat"/>
    <property type="match status" value="1"/>
</dbReference>
<dbReference type="Gene3D" id="2.60.120.560">
    <property type="entry name" value="Exo-inulinase, domain 1"/>
    <property type="match status" value="2"/>
</dbReference>
<feature type="chain" id="PRO_5002972063" description="3-keto-alpha-glucoside-1,2-lyase/3-keto-2-hydroxy-glucal hydratase domain-containing protein" evidence="1">
    <location>
        <begin position="22"/>
        <end position="1140"/>
    </location>
</feature>
<feature type="domain" description="3-keto-alpha-glucoside-1,2-lyase/3-keto-2-hydroxy-glucal hydratase" evidence="2">
    <location>
        <begin position="945"/>
        <end position="1134"/>
    </location>
</feature>
<dbReference type="SMART" id="SM00567">
    <property type="entry name" value="EZ_HEAT"/>
    <property type="match status" value="3"/>
</dbReference>
<name>C6Y0G1_PEDHD</name>
<evidence type="ECO:0000256" key="1">
    <source>
        <dbReference type="SAM" id="SignalP"/>
    </source>
</evidence>
<evidence type="ECO:0000313" key="3">
    <source>
        <dbReference type="EMBL" id="ACU04873.1"/>
    </source>
</evidence>
<feature type="signal peptide" evidence="1">
    <location>
        <begin position="1"/>
        <end position="21"/>
    </location>
</feature>
<keyword evidence="1" id="KW-0732">Signal</keyword>
<dbReference type="EMBL" id="CP001681">
    <property type="protein sequence ID" value="ACU04873.1"/>
    <property type="molecule type" value="Genomic_DNA"/>
</dbReference>
<sequence>MIKKIFFILIAAVMLQSAAFAQDKTDQRTVTTRIADLLAQLPARDAKQLKANMLEIAQMGEDGYVSLITGLTAPGKGNNALLEYAIGGFSGYVSQTGQEAWRKMSVNAYCKALSKITDKQNKSFVISQLELVGKDDAIACLEPYLTDAQLADPAARALVKINSAAAKAALLAALTKTSGTAKLSVVEALGDIRAKDAAKPIAALTTGDNDLAKMSLYALAYIADPASEAVMAAAAEKSGFKYENTNAVAAYLIYAEQLMKNGNKELANNIAKKILEKATADEQVHVRTAALKIVSGFSEAQSNEYLLGAMDDKNFEYRAAALKFALPTLTPATAELWAGKVTKADPATQVAIINMLGKSKTLSVLPSITKLFKNKDQGVRAAAIAAAGNIGQEQALEDLLKIMGKGDANDIAAVSNAILRMKGEGINAKIAAFIPKAKPEVQVALINVLASKSANGQLNTIYSLLKSKKPEVRQAAFAALKQTVASDNLPQLFTLLNETKDQTALVNVQEAIISALKGSKNKDEQADMVLQQMAAAPGDKKDLFYKILGSIGGNKSLKAVSEAFNTGNEETKKAAIVALSSWTDTGSIPELIRISRQPSNVAYLDQAIEGYLNLVRAAKYKPEQRLLVLREAMIVAKTPVQQQQILKDAEQAKCFNTLLFAGRYLDNQTLQQAAANTVMNVALADKSYRGTIVKDLLNKAIGTIKGGDSEYQKEAMRKYLAEMPAGEGFVSMFNGTDLSGWKGLVENPIKRSKMDAKSLADAQVKADAEAKESWKPMNGELHFMSHGNNLATVKQYGDFEMLVDWKIIDDKKGNGDAGIYLRGSPQVQIWDTARVKSGAQVGSGGLYNNKVYESKPLKVADNKLDEWNTFRILMKGDRVTVYLNGELVTDNVILENYWDRNLPIFAEEQIELQAHGSPVAYRDIYIREIPRVKPFELSAQEKKEGYKVLFDGTNMHNWTGNTTDYIIEDGNISIRPRPGKGSGGNLFTKEEFSDFIFRFEFQLTPGANNGLGIRAPLTGDAAYQGMELQILDNEAPMYKNLHVYQYHGSVYGTIPAKRGFLKPVGEWNYEEVVVNGPKIKVILNGTVILDGDITDARKNGAADGKPHPGLLRESGHIGFLGHGSPVQFKNIRIKDLSKKK</sequence>
<keyword evidence="4" id="KW-1185">Reference proteome</keyword>
<dbReference type="Proteomes" id="UP000000852">
    <property type="component" value="Chromosome"/>
</dbReference>
<gene>
    <name evidence="3" type="ordered locus">Phep_2672</name>
</gene>
<dbReference type="GO" id="GO:0016787">
    <property type="term" value="F:hydrolase activity"/>
    <property type="evidence" value="ECO:0007669"/>
    <property type="project" value="InterPro"/>
</dbReference>